<dbReference type="PANTHER" id="PTHR47864:SF10">
    <property type="entry name" value="MYB_SANT-LIKE DNA-BINDING DOMAIN PROTEIN"/>
    <property type="match status" value="1"/>
</dbReference>
<dbReference type="InterPro" id="IPR024752">
    <property type="entry name" value="Myb/SANT-like_dom"/>
</dbReference>
<dbReference type="Proteomes" id="UP000694240">
    <property type="component" value="Chromosome 7"/>
</dbReference>
<comment type="caution">
    <text evidence="2">The sequence shown here is derived from an EMBL/GenBank/DDBJ whole genome shotgun (WGS) entry which is preliminary data.</text>
</comment>
<evidence type="ECO:0000259" key="1">
    <source>
        <dbReference type="Pfam" id="PF12776"/>
    </source>
</evidence>
<reference evidence="2 4" key="1">
    <citation type="submission" date="2020-12" db="EMBL/GenBank/DDBJ databases">
        <title>Concerted genomic and epigenomic changes stabilize Arabidopsis allopolyploids.</title>
        <authorList>
            <person name="Chen Z."/>
        </authorList>
    </citation>
    <scope>NUCLEOTIDE SEQUENCE [LARGE SCALE GENOMIC DNA]</scope>
    <source>
        <strain evidence="2">Allo738</strain>
        <tissue evidence="2">Leaf</tissue>
    </source>
</reference>
<sequence length="193" mass="22495">MGDKEKQYNQWSPEETKVLIELLVEGIQREWRDSCGIMNKATVEHRILPVLNERLGCQKTHKHYLSRMKYLKAQYLSYGDLQRNSSGFGWDPVMKKFTASDEVWHNYLKAHPNHKFMRYDSNDQFEDLKIIFDCATANGSSSIGLGDTTDARTYSVGDSQVKENLNFFDESSYYVGRCSRSWKSTMMRFDGKN</sequence>
<dbReference type="InterPro" id="IPR055314">
    <property type="entry name" value="At2g29880-like"/>
</dbReference>
<feature type="domain" description="Myb/SANT-like" evidence="1">
    <location>
        <begin position="10"/>
        <end position="107"/>
    </location>
</feature>
<dbReference type="EMBL" id="JAEFBK010000013">
    <property type="protein sequence ID" value="KAG7533553.1"/>
    <property type="molecule type" value="Genomic_DNA"/>
</dbReference>
<dbReference type="PANTHER" id="PTHR47864">
    <property type="entry name" value="TRANSMEMBRANE PROTEIN"/>
    <property type="match status" value="1"/>
</dbReference>
<dbReference type="Proteomes" id="UP000694240">
    <property type="component" value="Chromosome 13"/>
</dbReference>
<dbReference type="Pfam" id="PF12776">
    <property type="entry name" value="Myb_DNA-bind_3"/>
    <property type="match status" value="1"/>
</dbReference>
<gene>
    <name evidence="3" type="ORF">ISN45_Aa02g021770</name>
    <name evidence="2" type="ORF">ISN45_Aa08g011810</name>
</gene>
<evidence type="ECO:0000313" key="3">
    <source>
        <dbReference type="EMBL" id="KAG7586929.1"/>
    </source>
</evidence>
<organism evidence="2 4">
    <name type="scientific">Arabidopsis thaliana x Arabidopsis arenosa</name>
    <dbReference type="NCBI Taxonomy" id="1240361"/>
    <lineage>
        <taxon>Eukaryota</taxon>
        <taxon>Viridiplantae</taxon>
        <taxon>Streptophyta</taxon>
        <taxon>Embryophyta</taxon>
        <taxon>Tracheophyta</taxon>
        <taxon>Spermatophyta</taxon>
        <taxon>Magnoliopsida</taxon>
        <taxon>eudicotyledons</taxon>
        <taxon>Gunneridae</taxon>
        <taxon>Pentapetalae</taxon>
        <taxon>rosids</taxon>
        <taxon>malvids</taxon>
        <taxon>Brassicales</taxon>
        <taxon>Brassicaceae</taxon>
        <taxon>Camelineae</taxon>
        <taxon>Arabidopsis</taxon>
    </lineage>
</organism>
<accession>A0A8T1XG69</accession>
<dbReference type="AlphaFoldDB" id="A0A8T1XG69"/>
<keyword evidence="4" id="KW-1185">Reference proteome</keyword>
<evidence type="ECO:0000313" key="4">
    <source>
        <dbReference type="Proteomes" id="UP000694240"/>
    </source>
</evidence>
<proteinExistence type="predicted"/>
<protein>
    <submittedName>
        <fullName evidence="2">Myb/SANT-like domain</fullName>
    </submittedName>
</protein>
<dbReference type="EMBL" id="JAEFBK010000007">
    <property type="protein sequence ID" value="KAG7586929.1"/>
    <property type="molecule type" value="Genomic_DNA"/>
</dbReference>
<name>A0A8T1XG69_9BRAS</name>
<evidence type="ECO:0000313" key="2">
    <source>
        <dbReference type="EMBL" id="KAG7533553.1"/>
    </source>
</evidence>